<comment type="caution">
    <text evidence="2">The sequence shown here is derived from an EMBL/GenBank/DDBJ whole genome shotgun (WGS) entry which is preliminary data.</text>
</comment>
<dbReference type="InterPro" id="IPR029058">
    <property type="entry name" value="AB_hydrolase_fold"/>
</dbReference>
<dbReference type="GO" id="GO:0016298">
    <property type="term" value="F:lipase activity"/>
    <property type="evidence" value="ECO:0007669"/>
    <property type="project" value="InterPro"/>
</dbReference>
<accession>A0A443RVH2</accession>
<gene>
    <name evidence="2" type="ORF">B4U80_14451</name>
</gene>
<name>A0A443RVH2_9ACAR</name>
<dbReference type="InterPro" id="IPR013818">
    <property type="entry name" value="Lipase"/>
</dbReference>
<dbReference type="VEuPathDB" id="VectorBase:LDEU012684"/>
<reference evidence="2 3" key="1">
    <citation type="journal article" date="2018" name="Gigascience">
        <title>Genomes of trombidid mites reveal novel predicted allergens and laterally-transferred genes associated with secondary metabolism.</title>
        <authorList>
            <person name="Dong X."/>
            <person name="Chaisiri K."/>
            <person name="Xia D."/>
            <person name="Armstrong S.D."/>
            <person name="Fang Y."/>
            <person name="Donnelly M.J."/>
            <person name="Kadowaki T."/>
            <person name="McGarry J.W."/>
            <person name="Darby A.C."/>
            <person name="Makepeace B.L."/>
        </authorList>
    </citation>
    <scope>NUCLEOTIDE SEQUENCE [LARGE SCALE GENOMIC DNA]</scope>
    <source>
        <strain evidence="2">UoL-UT</strain>
    </source>
</reference>
<protein>
    <submittedName>
        <fullName evidence="2">Lipoxygenase-like protein</fullName>
    </submittedName>
</protein>
<dbReference type="Proteomes" id="UP000288716">
    <property type="component" value="Unassembled WGS sequence"/>
</dbReference>
<dbReference type="EMBL" id="NCKV01027176">
    <property type="protein sequence ID" value="RWS19356.1"/>
    <property type="molecule type" value="Genomic_DNA"/>
</dbReference>
<keyword evidence="3" id="KW-1185">Reference proteome</keyword>
<dbReference type="Pfam" id="PF00151">
    <property type="entry name" value="Lipase"/>
    <property type="match status" value="1"/>
</dbReference>
<evidence type="ECO:0000313" key="2">
    <source>
        <dbReference type="EMBL" id="RWS19356.1"/>
    </source>
</evidence>
<organism evidence="2 3">
    <name type="scientific">Leptotrombidium deliense</name>
    <dbReference type="NCBI Taxonomy" id="299467"/>
    <lineage>
        <taxon>Eukaryota</taxon>
        <taxon>Metazoa</taxon>
        <taxon>Ecdysozoa</taxon>
        <taxon>Arthropoda</taxon>
        <taxon>Chelicerata</taxon>
        <taxon>Arachnida</taxon>
        <taxon>Acari</taxon>
        <taxon>Acariformes</taxon>
        <taxon>Trombidiformes</taxon>
        <taxon>Prostigmata</taxon>
        <taxon>Anystina</taxon>
        <taxon>Parasitengona</taxon>
        <taxon>Trombiculoidea</taxon>
        <taxon>Trombiculidae</taxon>
        <taxon>Leptotrombidium</taxon>
    </lineage>
</organism>
<evidence type="ECO:0000259" key="1">
    <source>
        <dbReference type="Pfam" id="PF00151"/>
    </source>
</evidence>
<proteinExistence type="predicted"/>
<dbReference type="Gene3D" id="3.40.50.1820">
    <property type="entry name" value="alpha/beta hydrolase"/>
    <property type="match status" value="1"/>
</dbReference>
<dbReference type="SUPFAM" id="SSF53474">
    <property type="entry name" value="alpha/beta-Hydrolases"/>
    <property type="match status" value="1"/>
</dbReference>
<evidence type="ECO:0000313" key="3">
    <source>
        <dbReference type="Proteomes" id="UP000288716"/>
    </source>
</evidence>
<sequence length="117" mass="13011">MVKVDEAIAIVEDICDHIRVSKLLAVDHHREGICQPVAYQCDDYASFTKGFCASCNNNECRPFGLSIQFDVNVRIPQSEVADKGYYFKTSGKSPYCGMLIVSTKLEQNAILKMIAKG</sequence>
<dbReference type="AlphaFoldDB" id="A0A443RVH2"/>
<feature type="domain" description="Lipase" evidence="1">
    <location>
        <begin position="14"/>
        <end position="95"/>
    </location>
</feature>